<evidence type="ECO:0000313" key="7">
    <source>
        <dbReference type="EMBL" id="MCZ0730726.1"/>
    </source>
</evidence>
<keyword evidence="3 6" id="KW-0489">Methyltransferase</keyword>
<dbReference type="NCBIfam" id="TIGR00027">
    <property type="entry name" value="mthyl_TIGR00027"/>
    <property type="match status" value="1"/>
</dbReference>
<evidence type="ECO:0000313" key="8">
    <source>
        <dbReference type="Proteomes" id="UP001084650"/>
    </source>
</evidence>
<evidence type="ECO:0000256" key="3">
    <source>
        <dbReference type="ARBA" id="ARBA00022603"/>
    </source>
</evidence>
<sequence length="296" mass="32996">MTRRRLDNRASWTAQVCAAQRAAETLQPSEIRRLDDPYARHFVVHPVLRAAQFHPLAARAFISMIDRQSPNLHTFIVLRVRYVEDVYRAALDDGIDQIVLLGAGFDTTSLRWAASSVTVFEVDAPSTLSDKRTLLDAHLPSPADNARTVWVPCDFEHDQLQQRLLDCGFDPARPCVVAWIGVTMFLTREAIAATLADLAALCAPHSRLVLDYIDEDVVTEASRWAGARRVARSVARRGEPYRTGFTQEGIVFLLAQHGFACTDHARAPSLAQRYTSTSDNPAKGDDWLTVCAARRN</sequence>
<dbReference type="SUPFAM" id="SSF53335">
    <property type="entry name" value="S-adenosyl-L-methionine-dependent methyltransferases"/>
    <property type="match status" value="1"/>
</dbReference>
<dbReference type="EMBL" id="JAPQYE010000011">
    <property type="protein sequence ID" value="MCZ0730726.1"/>
    <property type="molecule type" value="Genomic_DNA"/>
</dbReference>
<keyword evidence="5 6" id="KW-0949">S-adenosyl-L-methionine</keyword>
<accession>A0ABT4HKL0</accession>
<evidence type="ECO:0000256" key="4">
    <source>
        <dbReference type="ARBA" id="ARBA00022679"/>
    </source>
</evidence>
<organism evidence="7 8">
    <name type="scientific">Mycolicibacterium iranicum</name>
    <name type="common">Mycobacterium iranicum</name>
    <dbReference type="NCBI Taxonomy" id="912594"/>
    <lineage>
        <taxon>Bacteria</taxon>
        <taxon>Bacillati</taxon>
        <taxon>Actinomycetota</taxon>
        <taxon>Actinomycetes</taxon>
        <taxon>Mycobacteriales</taxon>
        <taxon>Mycobacteriaceae</taxon>
        <taxon>Mycolicibacterium</taxon>
    </lineage>
</organism>
<dbReference type="InterPro" id="IPR029063">
    <property type="entry name" value="SAM-dependent_MTases_sf"/>
</dbReference>
<comment type="similarity">
    <text evidence="2 6">Belongs to the UPF0677 family.</text>
</comment>
<dbReference type="PANTHER" id="PTHR43619">
    <property type="entry name" value="S-ADENOSYL-L-METHIONINE-DEPENDENT METHYLTRANSFERASE YKTD-RELATED"/>
    <property type="match status" value="1"/>
</dbReference>
<name>A0ABT4HKL0_MYCIR</name>
<dbReference type="EC" id="2.1.1.-" evidence="6"/>
<dbReference type="PANTHER" id="PTHR43619:SF2">
    <property type="entry name" value="S-ADENOSYL-L-METHIONINE-DEPENDENT METHYLTRANSFERASES SUPERFAMILY PROTEIN"/>
    <property type="match status" value="1"/>
</dbReference>
<evidence type="ECO:0000256" key="6">
    <source>
        <dbReference type="RuleBase" id="RU362030"/>
    </source>
</evidence>
<gene>
    <name evidence="7" type="ORF">OY187_21985</name>
</gene>
<keyword evidence="8" id="KW-1185">Reference proteome</keyword>
<reference evidence="7" key="1">
    <citation type="submission" date="2022-12" db="EMBL/GenBank/DDBJ databases">
        <title>Whole genome sequence of Mycolicibacterium iranicum strain SBH312.</title>
        <authorList>
            <person name="Jani J."/>
            <person name="Arifin Mustapha Z."/>
            <person name="Ahmed K."/>
            <person name="Kai Ling C."/>
        </authorList>
    </citation>
    <scope>NUCLEOTIDE SEQUENCE</scope>
    <source>
        <strain evidence="7">SBH312</strain>
    </source>
</reference>
<dbReference type="GO" id="GO:0008168">
    <property type="term" value="F:methyltransferase activity"/>
    <property type="evidence" value="ECO:0007669"/>
    <property type="project" value="UniProtKB-KW"/>
</dbReference>
<proteinExistence type="inferred from homology"/>
<dbReference type="InterPro" id="IPR011610">
    <property type="entry name" value="SAM_mthyl_Trfase_ML2640-like"/>
</dbReference>
<dbReference type="Proteomes" id="UP001084650">
    <property type="component" value="Unassembled WGS sequence"/>
</dbReference>
<dbReference type="Pfam" id="PF04072">
    <property type="entry name" value="LCM"/>
    <property type="match status" value="1"/>
</dbReference>
<dbReference type="GO" id="GO:0032259">
    <property type="term" value="P:methylation"/>
    <property type="evidence" value="ECO:0007669"/>
    <property type="project" value="UniProtKB-KW"/>
</dbReference>
<comment type="function">
    <text evidence="1 6">Exhibits S-adenosyl-L-methionine-dependent methyltransferase activity.</text>
</comment>
<evidence type="ECO:0000256" key="2">
    <source>
        <dbReference type="ARBA" id="ARBA00008138"/>
    </source>
</evidence>
<protein>
    <recommendedName>
        <fullName evidence="6">S-adenosyl-L-methionine-dependent methyltransferase</fullName>
        <ecNumber evidence="6">2.1.1.-</ecNumber>
    </recommendedName>
</protein>
<comment type="caution">
    <text evidence="7">The sequence shown here is derived from an EMBL/GenBank/DDBJ whole genome shotgun (WGS) entry which is preliminary data.</text>
</comment>
<evidence type="ECO:0000256" key="1">
    <source>
        <dbReference type="ARBA" id="ARBA00003907"/>
    </source>
</evidence>
<dbReference type="Gene3D" id="3.40.50.150">
    <property type="entry name" value="Vaccinia Virus protein VP39"/>
    <property type="match status" value="1"/>
</dbReference>
<keyword evidence="4" id="KW-0808">Transferase</keyword>
<dbReference type="InterPro" id="IPR007213">
    <property type="entry name" value="Ppm1/Ppm2/Tcmp"/>
</dbReference>
<evidence type="ECO:0000256" key="5">
    <source>
        <dbReference type="ARBA" id="ARBA00022691"/>
    </source>
</evidence>
<dbReference type="RefSeq" id="WP_268787266.1">
    <property type="nucleotide sequence ID" value="NZ_JAPQYE010000011.1"/>
</dbReference>